<accession>A0A1D9P2S8</accession>
<evidence type="ECO:0000313" key="3">
    <source>
        <dbReference type="Proteomes" id="UP000179284"/>
    </source>
</evidence>
<dbReference type="KEGG" id="bhu:bhn_I1759"/>
<dbReference type="InterPro" id="IPR013702">
    <property type="entry name" value="FIST_domain_N"/>
</dbReference>
<gene>
    <name evidence="2" type="ORF">bhn_I1759</name>
</gene>
<dbReference type="Proteomes" id="UP000179284">
    <property type="component" value="Chromosome I"/>
</dbReference>
<name>A0A1D9P2S8_9FIRM</name>
<dbReference type="RefSeq" id="WP_071176454.1">
    <property type="nucleotide sequence ID" value="NZ_CP017831.1"/>
</dbReference>
<dbReference type="OrthoDB" id="9770293at2"/>
<dbReference type="EMBL" id="CP017831">
    <property type="protein sequence ID" value="AOZ96792.1"/>
    <property type="molecule type" value="Genomic_DNA"/>
</dbReference>
<proteinExistence type="predicted"/>
<evidence type="ECO:0000313" key="2">
    <source>
        <dbReference type="EMBL" id="AOZ96792.1"/>
    </source>
</evidence>
<dbReference type="AlphaFoldDB" id="A0A1D9P2S8"/>
<sequence length="261" mass="28221">MNIFYGKSSTGSLAEALNGLTAPKLIILLSCEEKFEVNVETLERLYPGIPSIGCTLMSYGSEIVENGASVIAFTGGVSIATGVLEKTKTAPARFIKRLIDDVEALSPGNDDTALVNFCTGGDKKMLNTISYEVESKGIHSIGAGTNKSLVSANGVIYEEATVYAVIKNLSGKIKSYSESSDVAETEQVSQIMEKIHLEFPSFPSVLAINNFSRYQTFKENGELDSYLKKLEMLGDLCGIVGYGVHFKDKYLKGAMSCIVFE</sequence>
<reference evidence="3" key="1">
    <citation type="submission" date="2016-10" db="EMBL/GenBank/DDBJ databases">
        <title>The complete genome sequence of the rumen bacterium Butyrivibrio hungatei MB2003.</title>
        <authorList>
            <person name="Palevich N."/>
            <person name="Kelly W.J."/>
            <person name="Leahy S.C."/>
            <person name="Altermann E."/>
            <person name="Rakonjac J."/>
            <person name="Attwood G.T."/>
        </authorList>
    </citation>
    <scope>NUCLEOTIDE SEQUENCE [LARGE SCALE GENOMIC DNA]</scope>
    <source>
        <strain evidence="3">MB2003</strain>
    </source>
</reference>
<organism evidence="2 3">
    <name type="scientific">Butyrivibrio hungatei</name>
    <dbReference type="NCBI Taxonomy" id="185008"/>
    <lineage>
        <taxon>Bacteria</taxon>
        <taxon>Bacillati</taxon>
        <taxon>Bacillota</taxon>
        <taxon>Clostridia</taxon>
        <taxon>Lachnospirales</taxon>
        <taxon>Lachnospiraceae</taxon>
        <taxon>Butyrivibrio</taxon>
    </lineage>
</organism>
<protein>
    <recommendedName>
        <fullName evidence="1">FIST domain-containing protein</fullName>
    </recommendedName>
</protein>
<feature type="domain" description="FIST" evidence="1">
    <location>
        <begin position="27"/>
        <end position="170"/>
    </location>
</feature>
<keyword evidence="3" id="KW-1185">Reference proteome</keyword>
<dbReference type="Pfam" id="PF08495">
    <property type="entry name" value="FIST"/>
    <property type="match status" value="1"/>
</dbReference>
<evidence type="ECO:0000259" key="1">
    <source>
        <dbReference type="Pfam" id="PF08495"/>
    </source>
</evidence>